<feature type="chain" id="PRO_5039273572" description="Cell wall hydrolase SleB domain-containing protein" evidence="1">
    <location>
        <begin position="21"/>
        <end position="185"/>
    </location>
</feature>
<feature type="signal peptide" evidence="1">
    <location>
        <begin position="1"/>
        <end position="20"/>
    </location>
</feature>
<dbReference type="EMBL" id="LILC01000036">
    <property type="protein sequence ID" value="KOO40307.1"/>
    <property type="molecule type" value="Genomic_DNA"/>
</dbReference>
<comment type="caution">
    <text evidence="3">The sequence shown here is derived from an EMBL/GenBank/DDBJ whole genome shotgun (WGS) entry which is preliminary data.</text>
</comment>
<dbReference type="InterPro" id="IPR011105">
    <property type="entry name" value="Cell_wall_hydrolase_SleB"/>
</dbReference>
<dbReference type="Pfam" id="PF07486">
    <property type="entry name" value="Hydrolase_2"/>
    <property type="match status" value="1"/>
</dbReference>
<evidence type="ECO:0000259" key="2">
    <source>
        <dbReference type="Pfam" id="PF07486"/>
    </source>
</evidence>
<dbReference type="InterPro" id="IPR042047">
    <property type="entry name" value="SleB_dom1"/>
</dbReference>
<accession>A0A0M0KNV5</accession>
<dbReference type="RefSeq" id="WP_053403472.1">
    <property type="nucleotide sequence ID" value="NZ_LILC01000036.1"/>
</dbReference>
<keyword evidence="1" id="KW-0732">Signal</keyword>
<sequence>MRKVIIIFLFIVASFSISFKTDITALAAGEGACKSDKTGFAEFDGLSNLDLMARLIYSEAQGEPMDGKKAIAKLVINRANQHSSEFGGDTVREVILNPVGGFLGMKTSYARCPDTSNAAWKNSLSAATDPTSVYIGTCLWFNTNDVFKQQLSSDGTKYKFPGTSTYKKVTEKYVIGQHTFFNVAK</sequence>
<feature type="domain" description="Cell wall hydrolase SleB" evidence="2">
    <location>
        <begin position="62"/>
        <end position="158"/>
    </location>
</feature>
<reference evidence="4" key="1">
    <citation type="submission" date="2015-08" db="EMBL/GenBank/DDBJ databases">
        <title>Fjat-14210 dsm16467.</title>
        <authorList>
            <person name="Liu B."/>
            <person name="Wang J."/>
            <person name="Zhu Y."/>
            <person name="Liu G."/>
            <person name="Chen Q."/>
            <person name="Chen Z."/>
            <person name="Lan J."/>
            <person name="Che J."/>
            <person name="Ge C."/>
            <person name="Shi H."/>
            <person name="Pan Z."/>
            <person name="Liu X."/>
        </authorList>
    </citation>
    <scope>NUCLEOTIDE SEQUENCE [LARGE SCALE GENOMIC DNA]</scope>
    <source>
        <strain evidence="4">DSM 16467</strain>
    </source>
</reference>
<protein>
    <recommendedName>
        <fullName evidence="2">Cell wall hydrolase SleB domain-containing protein</fullName>
    </recommendedName>
</protein>
<dbReference type="PATRIC" id="fig|284581.3.peg.1805"/>
<dbReference type="Gene3D" id="1.10.10.2520">
    <property type="entry name" value="Cell wall hydrolase SleB, domain 1"/>
    <property type="match status" value="1"/>
</dbReference>
<organism evidence="3 4">
    <name type="scientific">Priestia koreensis</name>
    <dbReference type="NCBI Taxonomy" id="284581"/>
    <lineage>
        <taxon>Bacteria</taxon>
        <taxon>Bacillati</taxon>
        <taxon>Bacillota</taxon>
        <taxon>Bacilli</taxon>
        <taxon>Bacillales</taxon>
        <taxon>Bacillaceae</taxon>
        <taxon>Priestia</taxon>
    </lineage>
</organism>
<evidence type="ECO:0000256" key="1">
    <source>
        <dbReference type="SAM" id="SignalP"/>
    </source>
</evidence>
<name>A0A0M0KNV5_9BACI</name>
<evidence type="ECO:0000313" key="3">
    <source>
        <dbReference type="EMBL" id="KOO40307.1"/>
    </source>
</evidence>
<dbReference type="GO" id="GO:0016787">
    <property type="term" value="F:hydrolase activity"/>
    <property type="evidence" value="ECO:0007669"/>
    <property type="project" value="InterPro"/>
</dbReference>
<dbReference type="AlphaFoldDB" id="A0A0M0KNV5"/>
<evidence type="ECO:0000313" key="4">
    <source>
        <dbReference type="Proteomes" id="UP000037558"/>
    </source>
</evidence>
<gene>
    <name evidence="3" type="ORF">AMD01_21380</name>
</gene>
<proteinExistence type="predicted"/>
<dbReference type="OrthoDB" id="9785345at2"/>
<keyword evidence="4" id="KW-1185">Reference proteome</keyword>
<dbReference type="Proteomes" id="UP000037558">
    <property type="component" value="Unassembled WGS sequence"/>
</dbReference>